<dbReference type="Pfam" id="PF12698">
    <property type="entry name" value="ABC2_membrane_3"/>
    <property type="match status" value="1"/>
</dbReference>
<dbReference type="EMBL" id="UOEI01000110">
    <property type="protein sequence ID" value="VAV93902.1"/>
    <property type="molecule type" value="Genomic_DNA"/>
</dbReference>
<organism evidence="7">
    <name type="scientific">hydrothermal vent metagenome</name>
    <dbReference type="NCBI Taxonomy" id="652676"/>
    <lineage>
        <taxon>unclassified sequences</taxon>
        <taxon>metagenomes</taxon>
        <taxon>ecological metagenomes</taxon>
    </lineage>
</organism>
<feature type="transmembrane region" description="Helical" evidence="5">
    <location>
        <begin position="262"/>
        <end position="284"/>
    </location>
</feature>
<dbReference type="AlphaFoldDB" id="A0A3B0RQL5"/>
<accession>A0A3B0RQL5</accession>
<feature type="domain" description="ABC-2 type transporter transmembrane" evidence="6">
    <location>
        <begin position="22"/>
        <end position="371"/>
    </location>
</feature>
<evidence type="ECO:0000256" key="3">
    <source>
        <dbReference type="ARBA" id="ARBA00022989"/>
    </source>
</evidence>
<feature type="transmembrane region" description="Helical" evidence="5">
    <location>
        <begin position="322"/>
        <end position="340"/>
    </location>
</feature>
<dbReference type="PANTHER" id="PTHR43471:SF3">
    <property type="entry name" value="ABC TRANSPORTER PERMEASE PROTEIN NATB"/>
    <property type="match status" value="1"/>
</dbReference>
<dbReference type="GO" id="GO:0016020">
    <property type="term" value="C:membrane"/>
    <property type="evidence" value="ECO:0007669"/>
    <property type="project" value="UniProtKB-SubCell"/>
</dbReference>
<dbReference type="InterPro" id="IPR013525">
    <property type="entry name" value="ABC2_TM"/>
</dbReference>
<evidence type="ECO:0000256" key="1">
    <source>
        <dbReference type="ARBA" id="ARBA00004141"/>
    </source>
</evidence>
<reference evidence="7" key="1">
    <citation type="submission" date="2018-06" db="EMBL/GenBank/DDBJ databases">
        <authorList>
            <person name="Zhirakovskaya E."/>
        </authorList>
    </citation>
    <scope>NUCLEOTIDE SEQUENCE</scope>
</reference>
<protein>
    <recommendedName>
        <fullName evidence="6">ABC-2 type transporter transmembrane domain-containing protein</fullName>
    </recommendedName>
</protein>
<evidence type="ECO:0000256" key="5">
    <source>
        <dbReference type="SAM" id="Phobius"/>
    </source>
</evidence>
<keyword evidence="2 5" id="KW-0812">Transmembrane</keyword>
<dbReference type="GO" id="GO:0140359">
    <property type="term" value="F:ABC-type transporter activity"/>
    <property type="evidence" value="ECO:0007669"/>
    <property type="project" value="InterPro"/>
</dbReference>
<sequence>MKPWTQVWLLAKREFVERGRSKAFIVTMSIITVAIVAIGPVTSALSGGEPEATMVGLVGAELPGIQDQLEMQARHVAVEIDVVRYVTQDEADKALQDGDVDVVLVDGSTIVFYDAVSTRLIALIQRAVDTVVTESALTDLGLSQDEIATVKDPAPVSVTTIVETNPQEDARKGAAFVGAIVLYVSIIMFGQFVAMGTVEEKQNRVVEVLLSRVRPWQVLVGKVAGIGLLGLVQLAILMGAAYVSASLANIADIDISAVGVPIIASVLFWFILGYAFYAFLYAAVGSTVSRQEDLQGAIMLPIGVILPGYLLAFAAADDPESTVVTIGSLMPMWAPFVMPVRIAAGAAAPWEVVVAITGSVLGALALVWIGARVYRGALLRTGTKVKITDAWRAAAE</sequence>
<evidence type="ECO:0000256" key="2">
    <source>
        <dbReference type="ARBA" id="ARBA00022692"/>
    </source>
</evidence>
<feature type="transmembrane region" description="Helical" evidence="5">
    <location>
        <begin position="21"/>
        <end position="41"/>
    </location>
</feature>
<feature type="transmembrane region" description="Helical" evidence="5">
    <location>
        <begin position="219"/>
        <end position="242"/>
    </location>
</feature>
<comment type="subcellular location">
    <subcellularLocation>
        <location evidence="1">Membrane</location>
        <topology evidence="1">Multi-pass membrane protein</topology>
    </subcellularLocation>
</comment>
<feature type="transmembrane region" description="Helical" evidence="5">
    <location>
        <begin position="296"/>
        <end position="316"/>
    </location>
</feature>
<dbReference type="PANTHER" id="PTHR43471">
    <property type="entry name" value="ABC TRANSPORTER PERMEASE"/>
    <property type="match status" value="1"/>
</dbReference>
<feature type="transmembrane region" description="Helical" evidence="5">
    <location>
        <begin position="352"/>
        <end position="371"/>
    </location>
</feature>
<gene>
    <name evidence="7" type="ORF">MNBD_ACTINO01-547</name>
</gene>
<evidence type="ECO:0000259" key="6">
    <source>
        <dbReference type="Pfam" id="PF12698"/>
    </source>
</evidence>
<feature type="transmembrane region" description="Helical" evidence="5">
    <location>
        <begin position="174"/>
        <end position="198"/>
    </location>
</feature>
<proteinExistence type="predicted"/>
<keyword evidence="3 5" id="KW-1133">Transmembrane helix</keyword>
<name>A0A3B0RQL5_9ZZZZ</name>
<evidence type="ECO:0000313" key="7">
    <source>
        <dbReference type="EMBL" id="VAV93902.1"/>
    </source>
</evidence>
<evidence type="ECO:0000256" key="4">
    <source>
        <dbReference type="ARBA" id="ARBA00023136"/>
    </source>
</evidence>
<keyword evidence="4 5" id="KW-0472">Membrane</keyword>